<sequence>MLDRINGMYFHEERISRCQNYLDALVDAECRKLMVNWYFAAVGSLGLSKETAWVAVSILDRYISSGNGMSPEACRHGQTFQLSAVTSFYMTVKIREPSVLGIKQLVQMGRGLYTENDVIAMELDILSALEWRVYLSTATPMEYVRHYLQLLPELVDVADIILDIAERHMVKAASDIFFSSCKSSLVGLACLAGALDCIIVLSTSDKVALWNQLSVTLDWDFTSNGFEQVAQKLLKHKTSNCESWRPSLASSVLAGDQCSRKRIAGSGRERSELLLRQMRTMVTSSARRLEIGGITT</sequence>
<protein>
    <recommendedName>
        <fullName evidence="1">Cyclin N-terminal domain-containing protein</fullName>
    </recommendedName>
</protein>
<dbReference type="Proteomes" id="UP001530315">
    <property type="component" value="Unassembled WGS sequence"/>
</dbReference>
<organism evidence="2 3">
    <name type="scientific">Stephanodiscus triporus</name>
    <dbReference type="NCBI Taxonomy" id="2934178"/>
    <lineage>
        <taxon>Eukaryota</taxon>
        <taxon>Sar</taxon>
        <taxon>Stramenopiles</taxon>
        <taxon>Ochrophyta</taxon>
        <taxon>Bacillariophyta</taxon>
        <taxon>Coscinodiscophyceae</taxon>
        <taxon>Thalassiosirophycidae</taxon>
        <taxon>Stephanodiscales</taxon>
        <taxon>Stephanodiscaceae</taxon>
        <taxon>Stephanodiscus</taxon>
    </lineage>
</organism>
<dbReference type="FunFam" id="1.10.472.10:FF:000093">
    <property type="entry name" value="Predicted protein"/>
    <property type="match status" value="1"/>
</dbReference>
<name>A0ABD3NZN9_9STRA</name>
<evidence type="ECO:0000313" key="3">
    <source>
        <dbReference type="Proteomes" id="UP001530315"/>
    </source>
</evidence>
<keyword evidence="3" id="KW-1185">Reference proteome</keyword>
<dbReference type="InterPro" id="IPR039361">
    <property type="entry name" value="Cyclin"/>
</dbReference>
<dbReference type="AlphaFoldDB" id="A0ABD3NZN9"/>
<dbReference type="InterPro" id="IPR006671">
    <property type="entry name" value="Cyclin_N"/>
</dbReference>
<dbReference type="Gene3D" id="1.10.472.10">
    <property type="entry name" value="Cyclin-like"/>
    <property type="match status" value="2"/>
</dbReference>
<dbReference type="InterPro" id="IPR036915">
    <property type="entry name" value="Cyclin-like_sf"/>
</dbReference>
<comment type="caution">
    <text evidence="2">The sequence shown here is derived from an EMBL/GenBank/DDBJ whole genome shotgun (WGS) entry which is preliminary data.</text>
</comment>
<evidence type="ECO:0000259" key="1">
    <source>
        <dbReference type="Pfam" id="PF00134"/>
    </source>
</evidence>
<proteinExistence type="predicted"/>
<gene>
    <name evidence="2" type="ORF">ACHAW5_010763</name>
</gene>
<accession>A0ABD3NZN9</accession>
<feature type="domain" description="Cyclin N-terminal" evidence="1">
    <location>
        <begin position="11"/>
        <end position="133"/>
    </location>
</feature>
<dbReference type="SUPFAM" id="SSF47954">
    <property type="entry name" value="Cyclin-like"/>
    <property type="match status" value="1"/>
</dbReference>
<dbReference type="EMBL" id="JALLAZ020001067">
    <property type="protein sequence ID" value="KAL3781419.1"/>
    <property type="molecule type" value="Genomic_DNA"/>
</dbReference>
<reference evidence="2 3" key="1">
    <citation type="submission" date="2024-10" db="EMBL/GenBank/DDBJ databases">
        <title>Updated reference genomes for cyclostephanoid diatoms.</title>
        <authorList>
            <person name="Roberts W.R."/>
            <person name="Alverson A.J."/>
        </authorList>
    </citation>
    <scope>NUCLEOTIDE SEQUENCE [LARGE SCALE GENOMIC DNA]</scope>
    <source>
        <strain evidence="2 3">AJA276-08</strain>
    </source>
</reference>
<dbReference type="PANTHER" id="PTHR10177">
    <property type="entry name" value="CYCLINS"/>
    <property type="match status" value="1"/>
</dbReference>
<evidence type="ECO:0000313" key="2">
    <source>
        <dbReference type="EMBL" id="KAL3781419.1"/>
    </source>
</evidence>
<dbReference type="Pfam" id="PF00134">
    <property type="entry name" value="Cyclin_N"/>
    <property type="match status" value="1"/>
</dbReference>